<evidence type="ECO:0000313" key="3">
    <source>
        <dbReference type="Proteomes" id="UP000465301"/>
    </source>
</evidence>
<gene>
    <name evidence="2" type="ORF">MTIM_15510</name>
</gene>
<proteinExistence type="predicted"/>
<keyword evidence="1" id="KW-1133">Transmembrane helix</keyword>
<feature type="transmembrane region" description="Helical" evidence="1">
    <location>
        <begin position="99"/>
        <end position="120"/>
    </location>
</feature>
<keyword evidence="1" id="KW-0472">Membrane</keyword>
<dbReference type="Proteomes" id="UP000465301">
    <property type="component" value="Unassembled WGS sequence"/>
</dbReference>
<dbReference type="EMBL" id="BLLA01000001">
    <property type="protein sequence ID" value="GFG95672.1"/>
    <property type="molecule type" value="Genomic_DNA"/>
</dbReference>
<keyword evidence="1" id="KW-0812">Transmembrane</keyword>
<feature type="transmembrane region" description="Helical" evidence="1">
    <location>
        <begin position="67"/>
        <end position="87"/>
    </location>
</feature>
<evidence type="ECO:0000256" key="1">
    <source>
        <dbReference type="SAM" id="Phobius"/>
    </source>
</evidence>
<feature type="transmembrane region" description="Helical" evidence="1">
    <location>
        <begin position="37"/>
        <end position="55"/>
    </location>
</feature>
<name>A0A7I9Z490_9MYCO</name>
<sequence>MWSLTRDNNCYLNVGRVARPIHGRTDMAVTTPIYRRLVAGAGGACLIVTLFLPWAGVDGVNRTGWEFNTVAAVLFLVAGVLGIVTAITGGQFGAGRPDLSLIAATDLLNTTSMLLLAWLIPFDFPEHATRQPGVFGALISAAATAFAVADYRPLRGAPWFPRIEAGEPSRVSIPG</sequence>
<comment type="caution">
    <text evidence="2">The sequence shown here is derived from an EMBL/GenBank/DDBJ whole genome shotgun (WGS) entry which is preliminary data.</text>
</comment>
<dbReference type="AlphaFoldDB" id="A0A7I9Z490"/>
<keyword evidence="3" id="KW-1185">Reference proteome</keyword>
<evidence type="ECO:0000313" key="2">
    <source>
        <dbReference type="EMBL" id="GFG95672.1"/>
    </source>
</evidence>
<accession>A0A7I9Z490</accession>
<reference evidence="2 3" key="1">
    <citation type="journal article" date="2019" name="Emerg. Microbes Infect.">
        <title>Comprehensive subspecies identification of 175 nontuberculous mycobacteria species based on 7547 genomic profiles.</title>
        <authorList>
            <person name="Matsumoto Y."/>
            <person name="Kinjo T."/>
            <person name="Motooka D."/>
            <person name="Nabeya D."/>
            <person name="Jung N."/>
            <person name="Uechi K."/>
            <person name="Horii T."/>
            <person name="Iida T."/>
            <person name="Fujita J."/>
            <person name="Nakamura S."/>
        </authorList>
    </citation>
    <scope>NUCLEOTIDE SEQUENCE [LARGE SCALE GENOMIC DNA]</scope>
    <source>
        <strain evidence="2 3">JCM 30726</strain>
    </source>
</reference>
<protein>
    <submittedName>
        <fullName evidence="2">Uncharacterized protein</fullName>
    </submittedName>
</protein>
<feature type="transmembrane region" description="Helical" evidence="1">
    <location>
        <begin position="132"/>
        <end position="149"/>
    </location>
</feature>
<organism evidence="2 3">
    <name type="scientific">Mycobacterium timonense</name>
    <dbReference type="NCBI Taxonomy" id="701043"/>
    <lineage>
        <taxon>Bacteria</taxon>
        <taxon>Bacillati</taxon>
        <taxon>Actinomycetota</taxon>
        <taxon>Actinomycetes</taxon>
        <taxon>Mycobacteriales</taxon>
        <taxon>Mycobacteriaceae</taxon>
        <taxon>Mycobacterium</taxon>
        <taxon>Mycobacterium avium complex (MAC)</taxon>
    </lineage>
</organism>